<dbReference type="AlphaFoldDB" id="A0A653CFT1"/>
<evidence type="ECO:0000259" key="1">
    <source>
        <dbReference type="Pfam" id="PF21787"/>
    </source>
</evidence>
<feature type="domain" description="Transposable element P transposase-like RNase H" evidence="1">
    <location>
        <begin position="267"/>
        <end position="400"/>
    </location>
</feature>
<evidence type="ECO:0000313" key="3">
    <source>
        <dbReference type="Proteomes" id="UP000410492"/>
    </source>
</evidence>
<proteinExistence type="predicted"/>
<dbReference type="Pfam" id="PF21787">
    <property type="entry name" value="TNP-like_RNaseH_N"/>
    <property type="match status" value="1"/>
</dbReference>
<gene>
    <name evidence="2" type="ORF">CALMAC_LOCUS8737</name>
</gene>
<evidence type="ECO:0000313" key="2">
    <source>
        <dbReference type="EMBL" id="VEN46738.1"/>
    </source>
</evidence>
<dbReference type="OrthoDB" id="7474070at2759"/>
<dbReference type="EMBL" id="CAACVG010007726">
    <property type="protein sequence ID" value="VEN46738.1"/>
    <property type="molecule type" value="Genomic_DNA"/>
</dbReference>
<protein>
    <recommendedName>
        <fullName evidence="1">Transposable element P transposase-like RNase H domain-containing protein</fullName>
    </recommendedName>
</protein>
<accession>A0A653CFT1</accession>
<organism evidence="2 3">
    <name type="scientific">Callosobruchus maculatus</name>
    <name type="common">Southern cowpea weevil</name>
    <name type="synonym">Pulse bruchid</name>
    <dbReference type="NCBI Taxonomy" id="64391"/>
    <lineage>
        <taxon>Eukaryota</taxon>
        <taxon>Metazoa</taxon>
        <taxon>Ecdysozoa</taxon>
        <taxon>Arthropoda</taxon>
        <taxon>Hexapoda</taxon>
        <taxon>Insecta</taxon>
        <taxon>Pterygota</taxon>
        <taxon>Neoptera</taxon>
        <taxon>Endopterygota</taxon>
        <taxon>Coleoptera</taxon>
        <taxon>Polyphaga</taxon>
        <taxon>Cucujiformia</taxon>
        <taxon>Chrysomeloidea</taxon>
        <taxon>Chrysomelidae</taxon>
        <taxon>Bruchinae</taxon>
        <taxon>Bruchini</taxon>
        <taxon>Callosobruchus</taxon>
    </lineage>
</organism>
<keyword evidence="3" id="KW-1185">Reference proteome</keyword>
<dbReference type="InterPro" id="IPR048365">
    <property type="entry name" value="TNP-like_RNaseH_N"/>
</dbReference>
<reference evidence="2 3" key="1">
    <citation type="submission" date="2019-01" db="EMBL/GenBank/DDBJ databases">
        <authorList>
            <person name="Sayadi A."/>
        </authorList>
    </citation>
    <scope>NUCLEOTIDE SEQUENCE [LARGE SCALE GENOMIC DNA]</scope>
</reference>
<sequence>MIGNPKLVDMESSVIRGYTVCENHFSPLCVIESGKLRRDALPTRNLPNTHNEPTDCFMQSPTASLQHVERDLLSASVKNLIETEAVEPSSQEGNESPPWKVAIPEKTYLRQTGTPLYVDDIHQPSTSSAILPQARPAQEPSIKHRQIRRKKLSPDACILYDKLRFLRRQEHQAKLRNLSLKQKVKVLARKPHLMDCLHSLNDATSNFIMSQQRNQKLRPKGRRFTTEDKILALSILKQSGRCYRYLSQIFSLPSRRTLTTLLSKVRFNPGINTHIFAQLKKTVTKMTGRSKYCVLMFDEISLQPGLQYNQKNDCIEGLVDFGGSERSVGFADHALVFMLKGIYKKWKQPICYTFCENATPKAHLVKLIKDIVRGVKQVGLHIVATICDQGITNVAAMNILLNDTRAYCLRNN</sequence>
<feature type="non-terminal residue" evidence="2">
    <location>
        <position position="412"/>
    </location>
</feature>
<dbReference type="Proteomes" id="UP000410492">
    <property type="component" value="Unassembled WGS sequence"/>
</dbReference>
<name>A0A653CFT1_CALMS</name>